<dbReference type="AlphaFoldDB" id="A0A8J7S847"/>
<dbReference type="EMBL" id="JAEMHM010000023">
    <property type="protein sequence ID" value="MBJ6727357.1"/>
    <property type="molecule type" value="Genomic_DNA"/>
</dbReference>
<proteinExistence type="predicted"/>
<dbReference type="Proteomes" id="UP000636888">
    <property type="component" value="Unassembled WGS sequence"/>
</dbReference>
<gene>
    <name evidence="1" type="ORF">JFN93_21810</name>
</gene>
<protein>
    <submittedName>
        <fullName evidence="1">Uncharacterized protein</fullName>
    </submittedName>
</protein>
<evidence type="ECO:0000313" key="2">
    <source>
        <dbReference type="Proteomes" id="UP000636888"/>
    </source>
</evidence>
<keyword evidence="2" id="KW-1185">Reference proteome</keyword>
<accession>A0A8J7S847</accession>
<reference evidence="1" key="1">
    <citation type="submission" date="2020-12" db="EMBL/GenBank/DDBJ databases">
        <title>Geomonas sp. Red875, isolated from river sediment.</title>
        <authorList>
            <person name="Xu Z."/>
            <person name="Zhang Z."/>
            <person name="Masuda Y."/>
            <person name="Itoh H."/>
            <person name="Senoo K."/>
        </authorList>
    </citation>
    <scope>NUCLEOTIDE SEQUENCE</scope>
    <source>
        <strain evidence="1">Red875</strain>
    </source>
</reference>
<name>A0A8J7S847_9BACT</name>
<comment type="caution">
    <text evidence="1">The sequence shown here is derived from an EMBL/GenBank/DDBJ whole genome shotgun (WGS) entry which is preliminary data.</text>
</comment>
<organism evidence="1 2">
    <name type="scientific">Geomesophilobacter sediminis</name>
    <dbReference type="NCBI Taxonomy" id="2798584"/>
    <lineage>
        <taxon>Bacteria</taxon>
        <taxon>Pseudomonadati</taxon>
        <taxon>Thermodesulfobacteriota</taxon>
        <taxon>Desulfuromonadia</taxon>
        <taxon>Geobacterales</taxon>
        <taxon>Geobacteraceae</taxon>
        <taxon>Geomesophilobacter</taxon>
    </lineage>
</organism>
<sequence length="150" mass="16569">MEQAEALGSFSAETPRYLRKSHQLAEVRQGGSWTQGRLAKQKADPVGTGSAFTWGLAKVDLFLLVQVGLSIGPVLSEDGYYGHCGECCQGEFKWVGHGAPPELLIAWRRLMLDLCHYVKHVFIAGYSIHSPMSLFIQSTAMRKQNSEVIS</sequence>
<evidence type="ECO:0000313" key="1">
    <source>
        <dbReference type="EMBL" id="MBJ6727357.1"/>
    </source>
</evidence>
<dbReference type="RefSeq" id="WP_199386368.1">
    <property type="nucleotide sequence ID" value="NZ_JAEMHM010000023.1"/>
</dbReference>